<reference evidence="2" key="1">
    <citation type="journal article" date="2022" name="Mol. Ecol. Resour.">
        <title>The genomes of chicory, endive, great burdock and yacon provide insights into Asteraceae palaeo-polyploidization history and plant inulin production.</title>
        <authorList>
            <person name="Fan W."/>
            <person name="Wang S."/>
            <person name="Wang H."/>
            <person name="Wang A."/>
            <person name="Jiang F."/>
            <person name="Liu H."/>
            <person name="Zhao H."/>
            <person name="Xu D."/>
            <person name="Zhang Y."/>
        </authorList>
    </citation>
    <scope>NUCLEOTIDE SEQUENCE [LARGE SCALE GENOMIC DNA]</scope>
    <source>
        <strain evidence="2">cv. Punajuju</strain>
    </source>
</reference>
<evidence type="ECO:0000313" key="2">
    <source>
        <dbReference type="Proteomes" id="UP001055811"/>
    </source>
</evidence>
<protein>
    <submittedName>
        <fullName evidence="1">Uncharacterized protein</fullName>
    </submittedName>
</protein>
<dbReference type="Proteomes" id="UP001055811">
    <property type="component" value="Linkage Group LG02"/>
</dbReference>
<evidence type="ECO:0000313" key="1">
    <source>
        <dbReference type="EMBL" id="KAI3778593.1"/>
    </source>
</evidence>
<accession>A0ACB9G6B0</accession>
<keyword evidence="2" id="KW-1185">Reference proteome</keyword>
<dbReference type="EMBL" id="CM042010">
    <property type="protein sequence ID" value="KAI3778593.1"/>
    <property type="molecule type" value="Genomic_DNA"/>
</dbReference>
<organism evidence="1 2">
    <name type="scientific">Cichorium intybus</name>
    <name type="common">Chicory</name>
    <dbReference type="NCBI Taxonomy" id="13427"/>
    <lineage>
        <taxon>Eukaryota</taxon>
        <taxon>Viridiplantae</taxon>
        <taxon>Streptophyta</taxon>
        <taxon>Embryophyta</taxon>
        <taxon>Tracheophyta</taxon>
        <taxon>Spermatophyta</taxon>
        <taxon>Magnoliopsida</taxon>
        <taxon>eudicotyledons</taxon>
        <taxon>Gunneridae</taxon>
        <taxon>Pentapetalae</taxon>
        <taxon>asterids</taxon>
        <taxon>campanulids</taxon>
        <taxon>Asterales</taxon>
        <taxon>Asteraceae</taxon>
        <taxon>Cichorioideae</taxon>
        <taxon>Cichorieae</taxon>
        <taxon>Cichoriinae</taxon>
        <taxon>Cichorium</taxon>
    </lineage>
</organism>
<reference evidence="1 2" key="2">
    <citation type="journal article" date="2022" name="Mol. Ecol. Resour.">
        <title>The genomes of chicory, endive, great burdock and yacon provide insights into Asteraceae paleo-polyploidization history and plant inulin production.</title>
        <authorList>
            <person name="Fan W."/>
            <person name="Wang S."/>
            <person name="Wang H."/>
            <person name="Wang A."/>
            <person name="Jiang F."/>
            <person name="Liu H."/>
            <person name="Zhao H."/>
            <person name="Xu D."/>
            <person name="Zhang Y."/>
        </authorList>
    </citation>
    <scope>NUCLEOTIDE SEQUENCE [LARGE SCALE GENOMIC DNA]</scope>
    <source>
        <strain evidence="2">cv. Punajuju</strain>
        <tissue evidence="1">Leaves</tissue>
    </source>
</reference>
<comment type="caution">
    <text evidence="1">The sequence shown here is derived from an EMBL/GenBank/DDBJ whole genome shotgun (WGS) entry which is preliminary data.</text>
</comment>
<name>A0ACB9G6B0_CICIN</name>
<proteinExistence type="predicted"/>
<sequence length="665" mass="74562">MRAPSISCFLFAFFFILSIITAQPRYFPTANLSTTWTNHESSIPSINFTDGSRIRVVLLRENAGLKCGFFCNGSCTSYLFAILIDSNIKETPEQFKTANPVVIWSANRNYPVREGAILKLTAPGELVLRDFNGSIVWTTKTTGRSSVGMNLTEEGNLVLFDGHKSMVWQSFDHPTDCLVPGQKLRPGQKLIPSVSPTNYWTSQKDLYSLEVTEKGLFAYVESNIPQVYYRYLVAGTNTNEKIKTYLQFVNRSPAYIIFQIAGSDVSVAFNCSVGNTCTSTKRTEISVQCSTVGNGTCTTYRKVDHYIKLMPDGHLKAFEFKQFQWTEVADLLTDDDLGECSYPLFCGRNAICSNKNQCSCPEDSFRLVNYLQPMEGCSRVTNLTCNSTQDQDFIQLKNVTHISYNTTDMENVSMETCNKTCLNRCSCEAALFKYSSNSSRGDCYLASELLTMRSAEVHLNASVFIKVQNVRSTPSSTSQSSGPLPPPPEPLPPGPLPNRKNHVLIVLGSVAGSTVVLLIAALGFTNFIIQKQKTNSEVEEEYLDQILCGRKNVDRSQPEESWHLLHVFQSCWEQGTLLSIVDKYSEDMQVHATEVMEMMKVAAWCLQTDYMKRPSMSTVMKVLEGVMNVESNLDYNFLDPRMQRTIIEREKSSKPLLPSILSGPR</sequence>
<gene>
    <name evidence="1" type="ORF">L2E82_07972</name>
</gene>